<keyword evidence="2" id="KW-1185">Reference proteome</keyword>
<gene>
    <name evidence="1" type="ORF">E1298_20185</name>
</gene>
<dbReference type="RefSeq" id="WP_131895487.1">
    <property type="nucleotide sequence ID" value="NZ_SMKU01000103.1"/>
</dbReference>
<dbReference type="EMBL" id="SMKU01000103">
    <property type="protein sequence ID" value="TDD84320.1"/>
    <property type="molecule type" value="Genomic_DNA"/>
</dbReference>
<comment type="caution">
    <text evidence="1">The sequence shown here is derived from an EMBL/GenBank/DDBJ whole genome shotgun (WGS) entry which is preliminary data.</text>
</comment>
<dbReference type="AlphaFoldDB" id="A0A4R5BHF3"/>
<accession>A0A4R5BHF3</accession>
<dbReference type="Proteomes" id="UP000294513">
    <property type="component" value="Unassembled WGS sequence"/>
</dbReference>
<dbReference type="OrthoDB" id="3215106at2"/>
<organism evidence="1 2">
    <name type="scientific">Actinomadura rubrisoli</name>
    <dbReference type="NCBI Taxonomy" id="2530368"/>
    <lineage>
        <taxon>Bacteria</taxon>
        <taxon>Bacillati</taxon>
        <taxon>Actinomycetota</taxon>
        <taxon>Actinomycetes</taxon>
        <taxon>Streptosporangiales</taxon>
        <taxon>Thermomonosporaceae</taxon>
        <taxon>Actinomadura</taxon>
    </lineage>
</organism>
<name>A0A4R5BHF3_9ACTN</name>
<evidence type="ECO:0000313" key="2">
    <source>
        <dbReference type="Proteomes" id="UP000294513"/>
    </source>
</evidence>
<sequence>MRRWTKREITKLRERMAEQGRDLHEIASEIRTQTGGSMLRAYRLAAGYSQPQVVDRFLDTAPEAVMDQTLLSRLEGFPGPGARAPRAAQVITFASIFNATPLRLLTPDALDLLPSHERATLIRCGAAIGPPIPLTDSGAPSSGVSPQPRLMPSADLERQVEMAARRALRFSADVEGSNVGPETIAQLQDEVARLAGAYPQRPLSELLGDLAELQDVAFRLLDGRQRPSETTDLYLLAGVLSGMLAKASHDLGSPHAALAQASTAYVCADNIGHDGLRAWTSGLRSLIAYWAGRGNESVRYAQQGAHAAASTRGTASVWLAAQEARGWAILGDAEKARAAIDQAKDARDAVQPDELDQLGGIMTFSLPRQQYYVADAQVWLPDQEHEAARAAEEAIAAYQAASPEERSFSDEAGAHTDLALARANQEDVDAAVTALQPVLELPVEQRIGGIVASVMRVHRTLNTPRLRTAAQTRAVQLEIEAYSRTSAGAALPPGR</sequence>
<evidence type="ECO:0000313" key="1">
    <source>
        <dbReference type="EMBL" id="TDD84320.1"/>
    </source>
</evidence>
<protein>
    <recommendedName>
        <fullName evidence="3">XRE family transcriptional regulator</fullName>
    </recommendedName>
</protein>
<proteinExistence type="predicted"/>
<reference evidence="1 2" key="1">
    <citation type="submission" date="2019-03" db="EMBL/GenBank/DDBJ databases">
        <title>Draft genome sequences of novel Actinobacteria.</title>
        <authorList>
            <person name="Sahin N."/>
            <person name="Ay H."/>
            <person name="Saygin H."/>
        </authorList>
    </citation>
    <scope>NUCLEOTIDE SEQUENCE [LARGE SCALE GENOMIC DNA]</scope>
    <source>
        <strain evidence="1 2">H3C3</strain>
    </source>
</reference>
<evidence type="ECO:0008006" key="3">
    <source>
        <dbReference type="Google" id="ProtNLM"/>
    </source>
</evidence>